<dbReference type="EMBL" id="ML121564">
    <property type="protein sequence ID" value="RPB21075.1"/>
    <property type="molecule type" value="Genomic_DNA"/>
</dbReference>
<name>A0A3N4LSV5_9PEZI</name>
<dbReference type="AlphaFoldDB" id="A0A3N4LSV5"/>
<accession>A0A3N4LSV5</accession>
<keyword evidence="2" id="KW-1185">Reference proteome</keyword>
<organism evidence="1 2">
    <name type="scientific">Terfezia boudieri ATCC MYA-4762</name>
    <dbReference type="NCBI Taxonomy" id="1051890"/>
    <lineage>
        <taxon>Eukaryota</taxon>
        <taxon>Fungi</taxon>
        <taxon>Dikarya</taxon>
        <taxon>Ascomycota</taxon>
        <taxon>Pezizomycotina</taxon>
        <taxon>Pezizomycetes</taxon>
        <taxon>Pezizales</taxon>
        <taxon>Pezizaceae</taxon>
        <taxon>Terfezia</taxon>
    </lineage>
</organism>
<reference evidence="1 2" key="1">
    <citation type="journal article" date="2018" name="Nat. Ecol. Evol.">
        <title>Pezizomycetes genomes reveal the molecular basis of ectomycorrhizal truffle lifestyle.</title>
        <authorList>
            <person name="Murat C."/>
            <person name="Payen T."/>
            <person name="Noel B."/>
            <person name="Kuo A."/>
            <person name="Morin E."/>
            <person name="Chen J."/>
            <person name="Kohler A."/>
            <person name="Krizsan K."/>
            <person name="Balestrini R."/>
            <person name="Da Silva C."/>
            <person name="Montanini B."/>
            <person name="Hainaut M."/>
            <person name="Levati E."/>
            <person name="Barry K.W."/>
            <person name="Belfiori B."/>
            <person name="Cichocki N."/>
            <person name="Clum A."/>
            <person name="Dockter R.B."/>
            <person name="Fauchery L."/>
            <person name="Guy J."/>
            <person name="Iotti M."/>
            <person name="Le Tacon F."/>
            <person name="Lindquist E.A."/>
            <person name="Lipzen A."/>
            <person name="Malagnac F."/>
            <person name="Mello A."/>
            <person name="Molinier V."/>
            <person name="Miyauchi S."/>
            <person name="Poulain J."/>
            <person name="Riccioni C."/>
            <person name="Rubini A."/>
            <person name="Sitrit Y."/>
            <person name="Splivallo R."/>
            <person name="Traeger S."/>
            <person name="Wang M."/>
            <person name="Zifcakova L."/>
            <person name="Wipf D."/>
            <person name="Zambonelli A."/>
            <person name="Paolocci F."/>
            <person name="Nowrousian M."/>
            <person name="Ottonello S."/>
            <person name="Baldrian P."/>
            <person name="Spatafora J.W."/>
            <person name="Henrissat B."/>
            <person name="Nagy L.G."/>
            <person name="Aury J.M."/>
            <person name="Wincker P."/>
            <person name="Grigoriev I.V."/>
            <person name="Bonfante P."/>
            <person name="Martin F.M."/>
        </authorList>
    </citation>
    <scope>NUCLEOTIDE SEQUENCE [LARGE SCALE GENOMIC DNA]</scope>
    <source>
        <strain evidence="1 2">ATCC MYA-4762</strain>
    </source>
</reference>
<evidence type="ECO:0008006" key="3">
    <source>
        <dbReference type="Google" id="ProtNLM"/>
    </source>
</evidence>
<protein>
    <recommendedName>
        <fullName evidence="3">Endonuclease/exonuclease/phosphatase domain-containing protein</fullName>
    </recommendedName>
</protein>
<sequence length="210" mass="24314">MHIASSGIAGLWMTAEARLWRVGCWSGFEVADGGGPWTWERKMNGRFERSRIDSFLSRGAKRYGEVESAKLGSDHWAIIADMNWGDSQLRSVAKVVVDWKMLEELVEEKDDAWFERLEGGTPYDKPKTLRKICLKKPRITRKSKRWWDEELTKQLKAMRKSRRERMGEIGLGTSRARRPLQPRNTEGTRGVEIFKICCSPTLTLFFFSPQ</sequence>
<proteinExistence type="predicted"/>
<evidence type="ECO:0000313" key="2">
    <source>
        <dbReference type="Proteomes" id="UP000267821"/>
    </source>
</evidence>
<evidence type="ECO:0000313" key="1">
    <source>
        <dbReference type="EMBL" id="RPB21075.1"/>
    </source>
</evidence>
<gene>
    <name evidence="1" type="ORF">L211DRAFT_459581</name>
</gene>
<dbReference type="OrthoDB" id="10495285at2759"/>
<dbReference type="Proteomes" id="UP000267821">
    <property type="component" value="Unassembled WGS sequence"/>
</dbReference>
<dbReference type="InParanoid" id="A0A3N4LSV5"/>